<dbReference type="RefSeq" id="WP_200317989.1">
    <property type="nucleotide sequence ID" value="NZ_JAENJH010000002.1"/>
</dbReference>
<gene>
    <name evidence="2" type="ORF">JHE00_12310</name>
</gene>
<name>A0A934V4V2_9PSEU</name>
<keyword evidence="3" id="KW-1185">Reference proteome</keyword>
<dbReference type="EMBL" id="JAENJH010000002">
    <property type="protein sequence ID" value="MBK1785109.1"/>
    <property type="molecule type" value="Genomic_DNA"/>
</dbReference>
<protein>
    <submittedName>
        <fullName evidence="2">Uncharacterized protein</fullName>
    </submittedName>
</protein>
<dbReference type="AlphaFoldDB" id="A0A934V4V2"/>
<evidence type="ECO:0000313" key="3">
    <source>
        <dbReference type="Proteomes" id="UP000635245"/>
    </source>
</evidence>
<reference evidence="2" key="1">
    <citation type="submission" date="2020-12" db="EMBL/GenBank/DDBJ databases">
        <title>Prauserella sp. ASG 168, a novel actinomycete isolated from cave rock.</title>
        <authorList>
            <person name="Suriyachadkun C."/>
        </authorList>
    </citation>
    <scope>NUCLEOTIDE SEQUENCE</scope>
    <source>
        <strain evidence="2">ASG 168</strain>
    </source>
</reference>
<feature type="compositionally biased region" description="Basic and acidic residues" evidence="1">
    <location>
        <begin position="56"/>
        <end position="67"/>
    </location>
</feature>
<dbReference type="Proteomes" id="UP000635245">
    <property type="component" value="Unassembled WGS sequence"/>
</dbReference>
<sequence>MTPDQIIAAHNLPCEECGQAAHHVEVFPRGRLVNHTDRRVRPCLLTGRIQTTDTDDTTHDNSPERTR</sequence>
<organism evidence="2 3">
    <name type="scientific">Prauserella cavernicola</name>
    <dbReference type="NCBI Taxonomy" id="2800127"/>
    <lineage>
        <taxon>Bacteria</taxon>
        <taxon>Bacillati</taxon>
        <taxon>Actinomycetota</taxon>
        <taxon>Actinomycetes</taxon>
        <taxon>Pseudonocardiales</taxon>
        <taxon>Pseudonocardiaceae</taxon>
        <taxon>Prauserella</taxon>
    </lineage>
</organism>
<proteinExistence type="predicted"/>
<evidence type="ECO:0000313" key="2">
    <source>
        <dbReference type="EMBL" id="MBK1785109.1"/>
    </source>
</evidence>
<comment type="caution">
    <text evidence="2">The sequence shown here is derived from an EMBL/GenBank/DDBJ whole genome shotgun (WGS) entry which is preliminary data.</text>
</comment>
<feature type="region of interest" description="Disordered" evidence="1">
    <location>
        <begin position="47"/>
        <end position="67"/>
    </location>
</feature>
<accession>A0A934V4V2</accession>
<evidence type="ECO:0000256" key="1">
    <source>
        <dbReference type="SAM" id="MobiDB-lite"/>
    </source>
</evidence>